<dbReference type="SUPFAM" id="SSF53056">
    <property type="entry name" value="beta-carbonic anhydrase, cab"/>
    <property type="match status" value="1"/>
</dbReference>
<protein>
    <submittedName>
        <fullName evidence="5">Carbonic anhydrase</fullName>
    </submittedName>
</protein>
<proteinExistence type="inferred from homology"/>
<keyword evidence="3" id="KW-0479">Metal-binding</keyword>
<sequence>MIEMTFNDVMLDRNAAFANDMFSPELKMMPSTGTVVVGCVDPRVDPANVLGLKQGEAAVIRNVGGRVNKPLLETLAILSVVAKAAGRPDGARNLVLLQHTDCGIIGCYRHAPAMLAKHLGVETEALESLAISNPYEAVTMDVAALRANRQLADELVISGLVYDVKTGLIETVVPAARLREPAH</sequence>
<reference evidence="6" key="1">
    <citation type="journal article" date="2019" name="Int. J. Syst. Evol. Microbiol.">
        <title>The Global Catalogue of Microorganisms (GCM) 10K type strain sequencing project: providing services to taxonomists for standard genome sequencing and annotation.</title>
        <authorList>
            <consortium name="The Broad Institute Genomics Platform"/>
            <consortium name="The Broad Institute Genome Sequencing Center for Infectious Disease"/>
            <person name="Wu L."/>
            <person name="Ma J."/>
        </authorList>
    </citation>
    <scope>NUCLEOTIDE SEQUENCE [LARGE SCALE GENOMIC DNA]</scope>
    <source>
        <strain evidence="6">CGMCC 1.11013</strain>
    </source>
</reference>
<evidence type="ECO:0000256" key="3">
    <source>
        <dbReference type="ARBA" id="ARBA00022723"/>
    </source>
</evidence>
<gene>
    <name evidence="5" type="ORF">GCM10010985_35680</name>
</gene>
<keyword evidence="6" id="KW-1185">Reference proteome</keyword>
<dbReference type="PANTHER" id="PTHR43175">
    <property type="entry name" value="CARBONIC ANHYDRASE"/>
    <property type="match status" value="1"/>
</dbReference>
<comment type="caution">
    <text evidence="5">The sequence shown here is derived from an EMBL/GenBank/DDBJ whole genome shotgun (WGS) entry which is preliminary data.</text>
</comment>
<evidence type="ECO:0000313" key="6">
    <source>
        <dbReference type="Proteomes" id="UP000597138"/>
    </source>
</evidence>
<evidence type="ECO:0000313" key="5">
    <source>
        <dbReference type="EMBL" id="GGD77994.1"/>
    </source>
</evidence>
<accession>A0ABQ1RQR6</accession>
<evidence type="ECO:0000256" key="1">
    <source>
        <dbReference type="ARBA" id="ARBA00001947"/>
    </source>
</evidence>
<dbReference type="EMBL" id="BMEG01000005">
    <property type="protein sequence ID" value="GGD77994.1"/>
    <property type="molecule type" value="Genomic_DNA"/>
</dbReference>
<dbReference type="Gene3D" id="3.40.1050.10">
    <property type="entry name" value="Carbonic anhydrase"/>
    <property type="match status" value="1"/>
</dbReference>
<keyword evidence="4" id="KW-0862">Zinc</keyword>
<dbReference type="Proteomes" id="UP000597138">
    <property type="component" value="Unassembled WGS sequence"/>
</dbReference>
<comment type="similarity">
    <text evidence="2">Belongs to the beta-class carbonic anhydrase family.</text>
</comment>
<evidence type="ECO:0000256" key="4">
    <source>
        <dbReference type="ARBA" id="ARBA00022833"/>
    </source>
</evidence>
<organism evidence="5 6">
    <name type="scientific">Caballeronia grimmiae</name>
    <dbReference type="NCBI Taxonomy" id="1071679"/>
    <lineage>
        <taxon>Bacteria</taxon>
        <taxon>Pseudomonadati</taxon>
        <taxon>Pseudomonadota</taxon>
        <taxon>Betaproteobacteria</taxon>
        <taxon>Burkholderiales</taxon>
        <taxon>Burkholderiaceae</taxon>
        <taxon>Caballeronia</taxon>
    </lineage>
</organism>
<dbReference type="InterPro" id="IPR036874">
    <property type="entry name" value="Carbonic_anhydrase_sf"/>
</dbReference>
<evidence type="ECO:0000256" key="2">
    <source>
        <dbReference type="ARBA" id="ARBA00006217"/>
    </source>
</evidence>
<comment type="cofactor">
    <cofactor evidence="1">
        <name>Zn(2+)</name>
        <dbReference type="ChEBI" id="CHEBI:29105"/>
    </cofactor>
</comment>
<dbReference type="PANTHER" id="PTHR43175:SF3">
    <property type="entry name" value="CARBON DISULFIDE HYDROLASE"/>
    <property type="match status" value="1"/>
</dbReference>
<name>A0ABQ1RQR6_9BURK</name>
<dbReference type="InterPro" id="IPR001765">
    <property type="entry name" value="Carbonic_anhydrase"/>
</dbReference>
<dbReference type="SMART" id="SM00947">
    <property type="entry name" value="Pro_CA"/>
    <property type="match status" value="1"/>
</dbReference>
<dbReference type="Pfam" id="PF00484">
    <property type="entry name" value="Pro_CA"/>
    <property type="match status" value="1"/>
</dbReference>